<accession>X0TB78</accession>
<feature type="non-terminal residue" evidence="1">
    <location>
        <position position="1"/>
    </location>
</feature>
<proteinExistence type="predicted"/>
<evidence type="ECO:0000313" key="1">
    <source>
        <dbReference type="EMBL" id="GAF90783.1"/>
    </source>
</evidence>
<feature type="non-terminal residue" evidence="1">
    <location>
        <position position="90"/>
    </location>
</feature>
<gene>
    <name evidence="1" type="ORF">S01H1_24096</name>
</gene>
<sequence length="90" mass="10406">IVNEYDYDLLCPNCGTKFKFGTVKHVQKEFNPYGENNEELATLIKKQIASNKQMKSLAGKNEKINGSVHLYCPIEDMVEARKWMKDHDIN</sequence>
<protein>
    <submittedName>
        <fullName evidence="1">Uncharacterized protein</fullName>
    </submittedName>
</protein>
<organism evidence="1">
    <name type="scientific">marine sediment metagenome</name>
    <dbReference type="NCBI Taxonomy" id="412755"/>
    <lineage>
        <taxon>unclassified sequences</taxon>
        <taxon>metagenomes</taxon>
        <taxon>ecological metagenomes</taxon>
    </lineage>
</organism>
<name>X0TB78_9ZZZZ</name>
<reference evidence="1" key="1">
    <citation type="journal article" date="2014" name="Front. Microbiol.">
        <title>High frequency of phylogenetically diverse reductive dehalogenase-homologous genes in deep subseafloor sedimentary metagenomes.</title>
        <authorList>
            <person name="Kawai M."/>
            <person name="Futagami T."/>
            <person name="Toyoda A."/>
            <person name="Takaki Y."/>
            <person name="Nishi S."/>
            <person name="Hori S."/>
            <person name="Arai W."/>
            <person name="Tsubouchi T."/>
            <person name="Morono Y."/>
            <person name="Uchiyama I."/>
            <person name="Ito T."/>
            <person name="Fujiyama A."/>
            <person name="Inagaki F."/>
            <person name="Takami H."/>
        </authorList>
    </citation>
    <scope>NUCLEOTIDE SEQUENCE</scope>
    <source>
        <strain evidence="1">Expedition CK06-06</strain>
    </source>
</reference>
<dbReference type="EMBL" id="BARS01014176">
    <property type="protein sequence ID" value="GAF90783.1"/>
    <property type="molecule type" value="Genomic_DNA"/>
</dbReference>
<comment type="caution">
    <text evidence="1">The sequence shown here is derived from an EMBL/GenBank/DDBJ whole genome shotgun (WGS) entry which is preliminary data.</text>
</comment>
<dbReference type="AlphaFoldDB" id="X0TB78"/>